<keyword evidence="4 10" id="KW-0328">Glycosyltransferase</keyword>
<comment type="caution">
    <text evidence="13">The sequence shown here is derived from an EMBL/GenBank/DDBJ whole genome shotgun (WGS) entry which is preliminary data.</text>
</comment>
<evidence type="ECO:0000259" key="12">
    <source>
        <dbReference type="Pfam" id="PF16192"/>
    </source>
</evidence>
<feature type="transmembrane region" description="Helical" evidence="10">
    <location>
        <begin position="249"/>
        <end position="269"/>
    </location>
</feature>
<feature type="transmembrane region" description="Helical" evidence="10">
    <location>
        <begin position="13"/>
        <end position="32"/>
    </location>
</feature>
<evidence type="ECO:0000256" key="6">
    <source>
        <dbReference type="ARBA" id="ARBA00022692"/>
    </source>
</evidence>
<dbReference type="InterPro" id="IPR003342">
    <property type="entry name" value="ArnT-like_N"/>
</dbReference>
<organism evidence="13">
    <name type="scientific">Oscillatoriales cyanobacterium SpSt-418</name>
    <dbReference type="NCBI Taxonomy" id="2282169"/>
    <lineage>
        <taxon>Bacteria</taxon>
        <taxon>Bacillati</taxon>
        <taxon>Cyanobacteriota</taxon>
        <taxon>Cyanophyceae</taxon>
        <taxon>Oscillatoriophycideae</taxon>
        <taxon>Oscillatoriales</taxon>
    </lineage>
</organism>
<comment type="pathway">
    <text evidence="2 10">Protein modification; protein glycosylation.</text>
</comment>
<evidence type="ECO:0000256" key="4">
    <source>
        <dbReference type="ARBA" id="ARBA00022676"/>
    </source>
</evidence>
<dbReference type="EMBL" id="DSRU01000025">
    <property type="protein sequence ID" value="HFM96503.1"/>
    <property type="molecule type" value="Genomic_DNA"/>
</dbReference>
<evidence type="ECO:0000256" key="3">
    <source>
        <dbReference type="ARBA" id="ARBA00007222"/>
    </source>
</evidence>
<feature type="domain" description="ArnT-like N-terminal" evidence="11">
    <location>
        <begin position="22"/>
        <end position="271"/>
    </location>
</feature>
<dbReference type="PANTHER" id="PTHR10050:SF46">
    <property type="entry name" value="PROTEIN O-MANNOSYL-TRANSFERASE 2"/>
    <property type="match status" value="1"/>
</dbReference>
<evidence type="ECO:0000256" key="10">
    <source>
        <dbReference type="RuleBase" id="RU367007"/>
    </source>
</evidence>
<feature type="domain" description="Protein O-mannosyl-transferase C-terminal four TM" evidence="12">
    <location>
        <begin position="304"/>
        <end position="522"/>
    </location>
</feature>
<evidence type="ECO:0000313" key="13">
    <source>
        <dbReference type="EMBL" id="HFM96503.1"/>
    </source>
</evidence>
<dbReference type="GO" id="GO:0005886">
    <property type="term" value="C:plasma membrane"/>
    <property type="evidence" value="ECO:0007669"/>
    <property type="project" value="UniProtKB-SubCell"/>
</dbReference>
<feature type="transmembrane region" description="Helical" evidence="10">
    <location>
        <begin position="203"/>
        <end position="220"/>
    </location>
</feature>
<feature type="transmembrane region" description="Helical" evidence="10">
    <location>
        <begin position="67"/>
        <end position="84"/>
    </location>
</feature>
<accession>A0A7C3KBT8</accession>
<evidence type="ECO:0000256" key="2">
    <source>
        <dbReference type="ARBA" id="ARBA00004922"/>
    </source>
</evidence>
<dbReference type="InterPro" id="IPR032421">
    <property type="entry name" value="PMT_4TMC"/>
</dbReference>
<dbReference type="InterPro" id="IPR027005">
    <property type="entry name" value="PMT-like"/>
</dbReference>
<feature type="transmembrane region" description="Helical" evidence="10">
    <location>
        <begin position="450"/>
        <end position="469"/>
    </location>
</feature>
<dbReference type="PANTHER" id="PTHR10050">
    <property type="entry name" value="DOLICHYL-PHOSPHATE-MANNOSE--PROTEIN MANNOSYLTRANSFERASE"/>
    <property type="match status" value="1"/>
</dbReference>
<dbReference type="AlphaFoldDB" id="A0A7C3KBT8"/>
<keyword evidence="6 10" id="KW-0812">Transmembrane</keyword>
<keyword evidence="8 10" id="KW-0472">Membrane</keyword>
<dbReference type="Pfam" id="PF16192">
    <property type="entry name" value="PMT_4TMC"/>
    <property type="match status" value="1"/>
</dbReference>
<reference evidence="13" key="1">
    <citation type="journal article" date="2020" name="mSystems">
        <title>Genome- and Community-Level Interaction Insights into Carbon Utilization and Element Cycling Functions of Hydrothermarchaeota in Hydrothermal Sediment.</title>
        <authorList>
            <person name="Zhou Z."/>
            <person name="Liu Y."/>
            <person name="Xu W."/>
            <person name="Pan J."/>
            <person name="Luo Z.H."/>
            <person name="Li M."/>
        </authorList>
    </citation>
    <scope>NUCLEOTIDE SEQUENCE [LARGE SCALE GENOMIC DNA]</scope>
    <source>
        <strain evidence="13">SpSt-418</strain>
    </source>
</reference>
<evidence type="ECO:0000256" key="9">
    <source>
        <dbReference type="ARBA" id="ARBA00093617"/>
    </source>
</evidence>
<sequence>MGLVKPSPKSLPIWFWWSLAVILGVSLALRFWGLGRFNTLVFDEVYYVKFAKNYLSQTPYFDGHPPLGKYVLAIAIWFGNLLPFGRDAINDKAGLTFSTFSYRWFNALTGAFIPLIIAGLAYQLTQRRRYALLAGSFAALDGMLLVESRYALNNTYILILGLLSLWFLVIAASARNPLYRVGWLTAAGIAFGLGAGIKWNGLWFLFGAYGLIAIAKLWHWRQTKQSLAETDPAHPTMPRWMLGLARLKIWHILLYLAVVPFVFYALSWIPHLALCQADPQGLCRPYVARLADGTVPPISPLGLLVELNSQILRYHQQVGGNDPTVHPYCSAWFSWLLMLRPVAYFYQVTPKGAPLPAGQWKIAPAENTVIYDVHSMGNPILWWLSTAAIVLMAVTLGRFLMRQFNQETTPPLKASDSFLDLTAIDLGLLIFLLVNYATNLLPWLRVSRCTFLYHYLPASVFAWMGFAWLCDRWLASRDSQVQWVTVSLIGVIALAFLFWLPIYLGLPLDPVSFQWRMWLPTWI</sequence>
<evidence type="ECO:0000259" key="11">
    <source>
        <dbReference type="Pfam" id="PF02366"/>
    </source>
</evidence>
<feature type="transmembrane region" description="Helical" evidence="10">
    <location>
        <begin position="181"/>
        <end position="197"/>
    </location>
</feature>
<feature type="transmembrane region" description="Helical" evidence="10">
    <location>
        <begin position="418"/>
        <end position="438"/>
    </location>
</feature>
<dbReference type="UniPathway" id="UPA00378"/>
<feature type="transmembrane region" description="Helical" evidence="10">
    <location>
        <begin position="380"/>
        <end position="397"/>
    </location>
</feature>
<dbReference type="GO" id="GO:0012505">
    <property type="term" value="C:endomembrane system"/>
    <property type="evidence" value="ECO:0007669"/>
    <property type="project" value="UniProtKB-SubCell"/>
</dbReference>
<comment type="subcellular location">
    <subcellularLocation>
        <location evidence="10">Cell membrane</location>
    </subcellularLocation>
    <subcellularLocation>
        <location evidence="1">Endomembrane system</location>
        <topology evidence="1">Multi-pass membrane protein</topology>
    </subcellularLocation>
</comment>
<proteinExistence type="inferred from homology"/>
<keyword evidence="5 10" id="KW-0808">Transferase</keyword>
<protein>
    <recommendedName>
        <fullName evidence="9 10">Polyprenol-phosphate-mannose--protein mannosyltransferase</fullName>
        <ecNumber evidence="10">2.4.1.-</ecNumber>
    </recommendedName>
</protein>
<feature type="transmembrane region" description="Helical" evidence="10">
    <location>
        <begin position="104"/>
        <end position="123"/>
    </location>
</feature>
<keyword evidence="10" id="KW-1003">Cell membrane</keyword>
<dbReference type="GO" id="GO:0004169">
    <property type="term" value="F:dolichyl-phosphate-mannose-protein mannosyltransferase activity"/>
    <property type="evidence" value="ECO:0007669"/>
    <property type="project" value="UniProtKB-UniRule"/>
</dbReference>
<dbReference type="Pfam" id="PF02366">
    <property type="entry name" value="PMT"/>
    <property type="match status" value="1"/>
</dbReference>
<evidence type="ECO:0000256" key="8">
    <source>
        <dbReference type="ARBA" id="ARBA00023136"/>
    </source>
</evidence>
<feature type="transmembrane region" description="Helical" evidence="10">
    <location>
        <begin position="156"/>
        <end position="174"/>
    </location>
</feature>
<evidence type="ECO:0000256" key="7">
    <source>
        <dbReference type="ARBA" id="ARBA00022989"/>
    </source>
</evidence>
<gene>
    <name evidence="13" type="ORF">ENR64_01810</name>
</gene>
<name>A0A7C3KBT8_9CYAN</name>
<feature type="transmembrane region" description="Helical" evidence="10">
    <location>
        <begin position="481"/>
        <end position="504"/>
    </location>
</feature>
<evidence type="ECO:0000256" key="5">
    <source>
        <dbReference type="ARBA" id="ARBA00022679"/>
    </source>
</evidence>
<keyword evidence="7 10" id="KW-1133">Transmembrane helix</keyword>
<evidence type="ECO:0000256" key="1">
    <source>
        <dbReference type="ARBA" id="ARBA00004127"/>
    </source>
</evidence>
<comment type="function">
    <text evidence="10">Protein O-mannosyltransferase that catalyzes the transfer of a single mannose residue from a polyprenol phospho-mannosyl lipidic donor to the hydroxyl group of selected serine and threonine residues in acceptor proteins.</text>
</comment>
<dbReference type="EC" id="2.4.1.-" evidence="10"/>
<comment type="similarity">
    <text evidence="3 10">Belongs to the glycosyltransferase 39 family.</text>
</comment>